<evidence type="ECO:0000259" key="18">
    <source>
        <dbReference type="Pfam" id="PF07715"/>
    </source>
</evidence>
<feature type="signal peptide" evidence="16">
    <location>
        <begin position="1"/>
        <end position="20"/>
    </location>
</feature>
<dbReference type="PROSITE" id="PS52016">
    <property type="entry name" value="TONB_DEPENDENT_REC_3"/>
    <property type="match status" value="1"/>
</dbReference>
<dbReference type="Gene3D" id="2.170.130.10">
    <property type="entry name" value="TonB-dependent receptor, plug domain"/>
    <property type="match status" value="1"/>
</dbReference>
<evidence type="ECO:0000256" key="11">
    <source>
        <dbReference type="ARBA" id="ARBA00023136"/>
    </source>
</evidence>
<dbReference type="Proteomes" id="UP000537204">
    <property type="component" value="Unassembled WGS sequence"/>
</dbReference>
<dbReference type="Pfam" id="PF00593">
    <property type="entry name" value="TonB_dep_Rec_b-barrel"/>
    <property type="match status" value="1"/>
</dbReference>
<evidence type="ECO:0000256" key="4">
    <source>
        <dbReference type="ARBA" id="ARBA00022452"/>
    </source>
</evidence>
<dbReference type="CDD" id="cd01347">
    <property type="entry name" value="ligand_gated_channel"/>
    <property type="match status" value="1"/>
</dbReference>
<dbReference type="GO" id="GO:0030246">
    <property type="term" value="F:carbohydrate binding"/>
    <property type="evidence" value="ECO:0007669"/>
    <property type="project" value="InterPro"/>
</dbReference>
<dbReference type="InterPro" id="IPR037066">
    <property type="entry name" value="Plug_dom_sf"/>
</dbReference>
<dbReference type="PANTHER" id="PTHR32552:SF68">
    <property type="entry name" value="FERRICHROME OUTER MEMBRANE TRANSPORTER_PHAGE RECEPTOR"/>
    <property type="match status" value="1"/>
</dbReference>
<comment type="subcellular location">
    <subcellularLocation>
        <location evidence="1 14">Cell outer membrane</location>
        <topology evidence="1 14">Multi-pass membrane protein</topology>
    </subcellularLocation>
</comment>
<keyword evidence="6 14" id="KW-0812">Transmembrane</keyword>
<dbReference type="SUPFAM" id="SSF56935">
    <property type="entry name" value="Porins"/>
    <property type="match status" value="1"/>
</dbReference>
<dbReference type="RefSeq" id="WP_183883330.1">
    <property type="nucleotide sequence ID" value="NZ_JACHCE010000005.1"/>
</dbReference>
<dbReference type="InterPro" id="IPR012910">
    <property type="entry name" value="Plug_dom"/>
</dbReference>
<evidence type="ECO:0000256" key="5">
    <source>
        <dbReference type="ARBA" id="ARBA00022496"/>
    </source>
</evidence>
<keyword evidence="5" id="KW-0410">Iron transport</keyword>
<dbReference type="Pfam" id="PF07715">
    <property type="entry name" value="Plug"/>
    <property type="match status" value="1"/>
</dbReference>
<evidence type="ECO:0000256" key="15">
    <source>
        <dbReference type="RuleBase" id="RU003357"/>
    </source>
</evidence>
<accession>A0A7W8ZP45</accession>
<dbReference type="NCBIfam" id="TIGR01783">
    <property type="entry name" value="TonB-siderophor"/>
    <property type="match status" value="1"/>
</dbReference>
<evidence type="ECO:0000256" key="6">
    <source>
        <dbReference type="ARBA" id="ARBA00022692"/>
    </source>
</evidence>
<evidence type="ECO:0000256" key="8">
    <source>
        <dbReference type="ARBA" id="ARBA00023004"/>
    </source>
</evidence>
<dbReference type="EMBL" id="JACHCE010000005">
    <property type="protein sequence ID" value="MBB5637453.1"/>
    <property type="molecule type" value="Genomic_DNA"/>
</dbReference>
<evidence type="ECO:0000256" key="10">
    <source>
        <dbReference type="ARBA" id="ARBA00023077"/>
    </source>
</evidence>
<keyword evidence="11 14" id="KW-0472">Membrane</keyword>
<dbReference type="InterPro" id="IPR039426">
    <property type="entry name" value="TonB-dep_rcpt-like"/>
</dbReference>
<dbReference type="GO" id="GO:0015891">
    <property type="term" value="P:siderophore transport"/>
    <property type="evidence" value="ECO:0007669"/>
    <property type="project" value="InterPro"/>
</dbReference>
<name>A0A7W8ZP45_9SPHI</name>
<feature type="domain" description="TonB-dependent receptor plug" evidence="18">
    <location>
        <begin position="137"/>
        <end position="231"/>
    </location>
</feature>
<dbReference type="InterPro" id="IPR010105">
    <property type="entry name" value="TonB_sidphr_rcpt"/>
</dbReference>
<dbReference type="GO" id="GO:0015344">
    <property type="term" value="F:siderophore uptake transmembrane transporter activity"/>
    <property type="evidence" value="ECO:0007669"/>
    <property type="project" value="TreeGrafter"/>
</dbReference>
<dbReference type="GO" id="GO:0038023">
    <property type="term" value="F:signaling receptor activity"/>
    <property type="evidence" value="ECO:0007669"/>
    <property type="project" value="InterPro"/>
</dbReference>
<feature type="chain" id="PRO_5031049259" evidence="16">
    <location>
        <begin position="21"/>
        <end position="822"/>
    </location>
</feature>
<organism evidence="19 20">
    <name type="scientific">Pedobacter cryoconitis</name>
    <dbReference type="NCBI Taxonomy" id="188932"/>
    <lineage>
        <taxon>Bacteria</taxon>
        <taxon>Pseudomonadati</taxon>
        <taxon>Bacteroidota</taxon>
        <taxon>Sphingobacteriia</taxon>
        <taxon>Sphingobacteriales</taxon>
        <taxon>Sphingobacteriaceae</taxon>
        <taxon>Pedobacter</taxon>
    </lineage>
</organism>
<feature type="domain" description="TonB-dependent receptor-like beta-barrel" evidence="17">
    <location>
        <begin position="357"/>
        <end position="794"/>
    </location>
</feature>
<evidence type="ECO:0000256" key="1">
    <source>
        <dbReference type="ARBA" id="ARBA00004571"/>
    </source>
</evidence>
<evidence type="ECO:0000256" key="12">
    <source>
        <dbReference type="ARBA" id="ARBA00023170"/>
    </source>
</evidence>
<dbReference type="AlphaFoldDB" id="A0A7W8ZP45"/>
<dbReference type="Gene3D" id="2.60.40.1120">
    <property type="entry name" value="Carboxypeptidase-like, regulatory domain"/>
    <property type="match status" value="1"/>
</dbReference>
<dbReference type="GO" id="GO:0009279">
    <property type="term" value="C:cell outer membrane"/>
    <property type="evidence" value="ECO:0007669"/>
    <property type="project" value="UniProtKB-SubCell"/>
</dbReference>
<dbReference type="InterPro" id="IPR000531">
    <property type="entry name" value="Beta-barrel_TonB"/>
</dbReference>
<gene>
    <name evidence="19" type="ORF">HDE68_003368</name>
</gene>
<evidence type="ECO:0000313" key="20">
    <source>
        <dbReference type="Proteomes" id="UP000537204"/>
    </source>
</evidence>
<dbReference type="Pfam" id="PF13715">
    <property type="entry name" value="CarbopepD_reg_2"/>
    <property type="match status" value="1"/>
</dbReference>
<sequence length="822" mass="90412">MREKLLIIIMLAFGIFKANAQQPSGQINGRIITQDGTGASNISVVLKGAGVGTLSEKDGTFILKKVKPGTYTIVATAIGLQKQERKIVVTTGNALEVNFTLKENSSELNEIIISSSKTNKFTKKKSDYAAKMSLNNLENPQVYTSITKELLTDQMVFSVDDATKNVPGLQKMWEATGRGGDGGAYYSSRGFILQSQLRNGIAGNVTGRIDAANLESLEVLKGPSATLFGSALTSYGGLINRVTKKPYDHFGGEVAYSSGSYGFNRISADVNTPLDSAKKVLFRLNTAYNYQGSFQDNGYGKDLVIAPSISYKVNDKLSFLLDAELYSGSSVGKQIIFFYFPVSSLGADRADQLGLDYKRSYHSNDLVQTSRNDNFFGQMNYKFSDKWTSQTNYTSTYSFSNGRGPYFFLVPNAMVPNAAGVVDPTAKGSDYLSRADQSTANSQITVSEIQQNFNGEFNIGKIRNRVVLGLDYLRQNSNQVFYSINKFDIVPKNGTIPNYADFNETNLSQFYQTNPKLTSHYINRFISSTYSVYVSDVVNLSDNLIALAALRMDGFDNKGNYQDTTGLYTGAYKQLAFAPKFGLVYQPIKDQISIFANYQSGFTNKTGQDYLGHGFKPEQANQFEGGVKLNLFGGKLSSTISYYDIKVKNVVRGYIPEAVPGQPAPPINQFIQNGTKLSKGIEAEVIANPIEGFNVIAGFAYNDNKLTNADPNVEGRRDAYSMSPYSANLWMSYKLNYGKLKGAGIGFGGNYASDNKIVNSVSNGVFILPHYVTLNASAFYDQPKYRVGLKVDNLTNKQYWIGYGTMNPQQLRSVIGSIAFKF</sequence>
<reference evidence="19 20" key="1">
    <citation type="submission" date="2020-08" db="EMBL/GenBank/DDBJ databases">
        <title>Genomic Encyclopedia of Type Strains, Phase IV (KMG-V): Genome sequencing to study the core and pangenomes of soil and plant-associated prokaryotes.</title>
        <authorList>
            <person name="Whitman W."/>
        </authorList>
    </citation>
    <scope>NUCLEOTIDE SEQUENCE [LARGE SCALE GENOMIC DNA]</scope>
    <source>
        <strain evidence="19 20">S3M1</strain>
    </source>
</reference>
<evidence type="ECO:0000313" key="19">
    <source>
        <dbReference type="EMBL" id="MBB5637453.1"/>
    </source>
</evidence>
<dbReference type="InterPro" id="IPR013784">
    <property type="entry name" value="Carb-bd-like_fold"/>
</dbReference>
<keyword evidence="9" id="KW-0406">Ion transport</keyword>
<evidence type="ECO:0000256" key="7">
    <source>
        <dbReference type="ARBA" id="ARBA00022729"/>
    </source>
</evidence>
<protein>
    <submittedName>
        <fullName evidence="19">Iron complex outermembrane receptor protein</fullName>
    </submittedName>
</protein>
<dbReference type="PANTHER" id="PTHR32552">
    <property type="entry name" value="FERRICHROME IRON RECEPTOR-RELATED"/>
    <property type="match status" value="1"/>
</dbReference>
<keyword evidence="13 14" id="KW-0998">Cell outer membrane</keyword>
<dbReference type="SUPFAM" id="SSF49452">
    <property type="entry name" value="Starch-binding domain-like"/>
    <property type="match status" value="1"/>
</dbReference>
<evidence type="ECO:0000256" key="9">
    <source>
        <dbReference type="ARBA" id="ARBA00023065"/>
    </source>
</evidence>
<keyword evidence="3 14" id="KW-0813">Transport</keyword>
<evidence type="ECO:0000256" key="13">
    <source>
        <dbReference type="ARBA" id="ARBA00023237"/>
    </source>
</evidence>
<dbReference type="Gene3D" id="2.40.170.20">
    <property type="entry name" value="TonB-dependent receptor, beta-barrel domain"/>
    <property type="match status" value="1"/>
</dbReference>
<keyword evidence="8" id="KW-0408">Iron</keyword>
<dbReference type="InterPro" id="IPR036942">
    <property type="entry name" value="Beta-barrel_TonB_sf"/>
</dbReference>
<evidence type="ECO:0000256" key="2">
    <source>
        <dbReference type="ARBA" id="ARBA00009810"/>
    </source>
</evidence>
<keyword evidence="12 19" id="KW-0675">Receptor</keyword>
<comment type="similarity">
    <text evidence="2 14 15">Belongs to the TonB-dependent receptor family.</text>
</comment>
<evidence type="ECO:0000256" key="3">
    <source>
        <dbReference type="ARBA" id="ARBA00022448"/>
    </source>
</evidence>
<comment type="caution">
    <text evidence="19">The sequence shown here is derived from an EMBL/GenBank/DDBJ whole genome shotgun (WGS) entry which is preliminary data.</text>
</comment>
<keyword evidence="7 16" id="KW-0732">Signal</keyword>
<evidence type="ECO:0000256" key="14">
    <source>
        <dbReference type="PROSITE-ProRule" id="PRU01360"/>
    </source>
</evidence>
<keyword evidence="4 14" id="KW-1134">Transmembrane beta strand</keyword>
<evidence type="ECO:0000259" key="17">
    <source>
        <dbReference type="Pfam" id="PF00593"/>
    </source>
</evidence>
<keyword evidence="10 15" id="KW-0798">TonB box</keyword>
<proteinExistence type="inferred from homology"/>
<evidence type="ECO:0000256" key="16">
    <source>
        <dbReference type="SAM" id="SignalP"/>
    </source>
</evidence>